<keyword evidence="1 3" id="KW-0963">Cytoplasm</keyword>
<evidence type="ECO:0000256" key="2">
    <source>
        <dbReference type="ARBA" id="ARBA00022517"/>
    </source>
</evidence>
<comment type="function">
    <text evidence="3">Required for maturation of 30S ribosomal subunits.</text>
</comment>
<sequence>MNSTTINTIKELAKPIVEQEDMFLVDVEVKNAKVQEVWVLADSEKGGVDLDACARVSRELSFILEEKDIFNKAYRLNVSSPGLSRPLSDQRQYPKNEGRTIKVKYKSDEEYLTVEGVLQSVNDSQIEVKPEDDKLVVIPFDNIVETKIVPKI</sequence>
<keyword evidence="7" id="KW-1185">Reference proteome</keyword>
<dbReference type="EMBL" id="PISP01000001">
    <property type="protein sequence ID" value="PKD45346.1"/>
    <property type="molecule type" value="Genomic_DNA"/>
</dbReference>
<dbReference type="GO" id="GO:0005829">
    <property type="term" value="C:cytosol"/>
    <property type="evidence" value="ECO:0007669"/>
    <property type="project" value="TreeGrafter"/>
</dbReference>
<dbReference type="SUPFAM" id="SSF75420">
    <property type="entry name" value="YhbC-like, N-terminal domain"/>
    <property type="match status" value="1"/>
</dbReference>
<dbReference type="SUPFAM" id="SSF74942">
    <property type="entry name" value="YhbC-like, C-terminal domain"/>
    <property type="match status" value="1"/>
</dbReference>
<dbReference type="InterPro" id="IPR028998">
    <property type="entry name" value="RimP_C"/>
</dbReference>
<evidence type="ECO:0000259" key="4">
    <source>
        <dbReference type="Pfam" id="PF02576"/>
    </source>
</evidence>
<protein>
    <recommendedName>
        <fullName evidence="3">Ribosome maturation factor RimP</fullName>
    </recommendedName>
</protein>
<dbReference type="InterPro" id="IPR028989">
    <property type="entry name" value="RimP_N"/>
</dbReference>
<dbReference type="Pfam" id="PF17384">
    <property type="entry name" value="DUF150_C"/>
    <property type="match status" value="1"/>
</dbReference>
<dbReference type="OrthoDB" id="9789702at2"/>
<evidence type="ECO:0000259" key="5">
    <source>
        <dbReference type="Pfam" id="PF17384"/>
    </source>
</evidence>
<comment type="similarity">
    <text evidence="3">Belongs to the RimP family.</text>
</comment>
<evidence type="ECO:0000313" key="7">
    <source>
        <dbReference type="Proteomes" id="UP000233398"/>
    </source>
</evidence>
<organism evidence="6 7">
    <name type="scientific">Rhodohalobacter barkolensis</name>
    <dbReference type="NCBI Taxonomy" id="2053187"/>
    <lineage>
        <taxon>Bacteria</taxon>
        <taxon>Pseudomonadati</taxon>
        <taxon>Balneolota</taxon>
        <taxon>Balneolia</taxon>
        <taxon>Balneolales</taxon>
        <taxon>Balneolaceae</taxon>
        <taxon>Rhodohalobacter</taxon>
    </lineage>
</organism>
<dbReference type="Proteomes" id="UP000233398">
    <property type="component" value="Unassembled WGS sequence"/>
</dbReference>
<gene>
    <name evidence="3" type="primary">rimP</name>
    <name evidence="6" type="ORF">CWD77_02715</name>
</gene>
<feature type="domain" description="Ribosome maturation factor RimP C-terminal" evidence="5">
    <location>
        <begin position="87"/>
        <end position="151"/>
    </location>
</feature>
<comment type="caution">
    <text evidence="6">The sequence shown here is derived from an EMBL/GenBank/DDBJ whole genome shotgun (WGS) entry which is preliminary data.</text>
</comment>
<dbReference type="CDD" id="cd01734">
    <property type="entry name" value="YlxS_C"/>
    <property type="match status" value="1"/>
</dbReference>
<dbReference type="Pfam" id="PF02576">
    <property type="entry name" value="RimP_N"/>
    <property type="match status" value="1"/>
</dbReference>
<evidence type="ECO:0000256" key="1">
    <source>
        <dbReference type="ARBA" id="ARBA00022490"/>
    </source>
</evidence>
<proteinExistence type="inferred from homology"/>
<accession>A0A2N0VMC0</accession>
<dbReference type="PANTHER" id="PTHR33867:SF1">
    <property type="entry name" value="RIBOSOME MATURATION FACTOR RIMP"/>
    <property type="match status" value="1"/>
</dbReference>
<dbReference type="InterPro" id="IPR003728">
    <property type="entry name" value="Ribosome_maturation_RimP"/>
</dbReference>
<comment type="subcellular location">
    <subcellularLocation>
        <location evidence="3">Cytoplasm</location>
    </subcellularLocation>
</comment>
<dbReference type="PANTHER" id="PTHR33867">
    <property type="entry name" value="RIBOSOME MATURATION FACTOR RIMP"/>
    <property type="match status" value="1"/>
</dbReference>
<dbReference type="GO" id="GO:0006412">
    <property type="term" value="P:translation"/>
    <property type="evidence" value="ECO:0007669"/>
    <property type="project" value="TreeGrafter"/>
</dbReference>
<dbReference type="Gene3D" id="3.30.300.70">
    <property type="entry name" value="RimP-like superfamily, N-terminal"/>
    <property type="match status" value="1"/>
</dbReference>
<dbReference type="RefSeq" id="WP_101072918.1">
    <property type="nucleotide sequence ID" value="NZ_PISP01000001.1"/>
</dbReference>
<name>A0A2N0VMC0_9BACT</name>
<dbReference type="AlphaFoldDB" id="A0A2N0VMC0"/>
<dbReference type="HAMAP" id="MF_01077">
    <property type="entry name" value="RimP"/>
    <property type="match status" value="1"/>
</dbReference>
<dbReference type="InterPro" id="IPR035956">
    <property type="entry name" value="RimP_N_sf"/>
</dbReference>
<reference evidence="6 7" key="1">
    <citation type="submission" date="2017-11" db="EMBL/GenBank/DDBJ databases">
        <title>Rhodohalobacter 15182 sp. nov., isolated from a salt lake.</title>
        <authorList>
            <person name="Han S."/>
        </authorList>
    </citation>
    <scope>NUCLEOTIDE SEQUENCE [LARGE SCALE GENOMIC DNA]</scope>
    <source>
        <strain evidence="6 7">15182</strain>
    </source>
</reference>
<keyword evidence="2 3" id="KW-0690">Ribosome biogenesis</keyword>
<evidence type="ECO:0000313" key="6">
    <source>
        <dbReference type="EMBL" id="PKD45346.1"/>
    </source>
</evidence>
<evidence type="ECO:0000256" key="3">
    <source>
        <dbReference type="HAMAP-Rule" id="MF_01077"/>
    </source>
</evidence>
<dbReference type="InterPro" id="IPR036847">
    <property type="entry name" value="RimP_C_sf"/>
</dbReference>
<dbReference type="GO" id="GO:0000028">
    <property type="term" value="P:ribosomal small subunit assembly"/>
    <property type="evidence" value="ECO:0007669"/>
    <property type="project" value="TreeGrafter"/>
</dbReference>
<feature type="domain" description="Ribosome maturation factor RimP N-terminal" evidence="4">
    <location>
        <begin position="13"/>
        <end position="83"/>
    </location>
</feature>